<sequence length="290" mass="32240">MEQIYTVKVKCRPNPGLAYPSERAYSSSTVGGLALAHLFLAAIGFTLCALGYATHCEYIGGVVMIIGALSAGLVGLLACKRWYVDRNIRWFLVVSVLSCLCSTVSAVLSCVVLIRQAHPVHWPGPDLNDTSTFNVTAVEAEPGEVEPVVEFRREIYVHIFLASVVECVWSVLSVKIAWKGVKNGLKKMRKKKNNNNYPQKRCQGVGQESRPDILENIRKSSLDPKFGNYSDVVKELCRLQRTSDRLVVGALYPVESEHPQLPLPESHLEYRQRIEKFLQSGSEQCDSGIS</sequence>
<reference evidence="2 3" key="1">
    <citation type="submission" date="2024-07" db="EMBL/GenBank/DDBJ databases">
        <title>Chromosome-level genome assembly of the water stick insect Ranatra chinensis (Heteroptera: Nepidae).</title>
        <authorList>
            <person name="Liu X."/>
        </authorList>
    </citation>
    <scope>NUCLEOTIDE SEQUENCE [LARGE SCALE GENOMIC DNA]</scope>
    <source>
        <strain evidence="2">Cailab_2021Rc</strain>
        <tissue evidence="2">Muscle</tissue>
    </source>
</reference>
<keyword evidence="3" id="KW-1185">Reference proteome</keyword>
<proteinExistence type="predicted"/>
<feature type="transmembrane region" description="Helical" evidence="1">
    <location>
        <begin position="58"/>
        <end position="78"/>
    </location>
</feature>
<dbReference type="Proteomes" id="UP001558652">
    <property type="component" value="Unassembled WGS sequence"/>
</dbReference>
<evidence type="ECO:0000313" key="2">
    <source>
        <dbReference type="EMBL" id="KAL1132371.1"/>
    </source>
</evidence>
<accession>A0ABD0YM82</accession>
<organism evidence="2 3">
    <name type="scientific">Ranatra chinensis</name>
    <dbReference type="NCBI Taxonomy" id="642074"/>
    <lineage>
        <taxon>Eukaryota</taxon>
        <taxon>Metazoa</taxon>
        <taxon>Ecdysozoa</taxon>
        <taxon>Arthropoda</taxon>
        <taxon>Hexapoda</taxon>
        <taxon>Insecta</taxon>
        <taxon>Pterygota</taxon>
        <taxon>Neoptera</taxon>
        <taxon>Paraneoptera</taxon>
        <taxon>Hemiptera</taxon>
        <taxon>Heteroptera</taxon>
        <taxon>Panheteroptera</taxon>
        <taxon>Nepomorpha</taxon>
        <taxon>Nepidae</taxon>
        <taxon>Ranatrinae</taxon>
        <taxon>Ranatra</taxon>
    </lineage>
</organism>
<keyword evidence="1" id="KW-0812">Transmembrane</keyword>
<dbReference type="AlphaFoldDB" id="A0ABD0YM82"/>
<evidence type="ECO:0000256" key="1">
    <source>
        <dbReference type="SAM" id="Phobius"/>
    </source>
</evidence>
<feature type="transmembrane region" description="Helical" evidence="1">
    <location>
        <begin position="30"/>
        <end position="52"/>
    </location>
</feature>
<dbReference type="EMBL" id="JBFDAA010000005">
    <property type="protein sequence ID" value="KAL1132371.1"/>
    <property type="molecule type" value="Genomic_DNA"/>
</dbReference>
<comment type="caution">
    <text evidence="2">The sequence shown here is derived from an EMBL/GenBank/DDBJ whole genome shotgun (WGS) entry which is preliminary data.</text>
</comment>
<protein>
    <submittedName>
        <fullName evidence="2">Uncharacterized protein</fullName>
    </submittedName>
</protein>
<keyword evidence="1" id="KW-1133">Transmembrane helix</keyword>
<feature type="transmembrane region" description="Helical" evidence="1">
    <location>
        <begin position="90"/>
        <end position="114"/>
    </location>
</feature>
<name>A0ABD0YM82_9HEMI</name>
<gene>
    <name evidence="2" type="ORF">AAG570_010326</name>
</gene>
<keyword evidence="1" id="KW-0472">Membrane</keyword>
<evidence type="ECO:0000313" key="3">
    <source>
        <dbReference type="Proteomes" id="UP001558652"/>
    </source>
</evidence>
<feature type="transmembrane region" description="Helical" evidence="1">
    <location>
        <begin position="155"/>
        <end position="178"/>
    </location>
</feature>